<dbReference type="KEGG" id="jag:GJA_5315"/>
<dbReference type="EMBL" id="HG322949">
    <property type="protein sequence ID" value="CDG85911.1"/>
    <property type="molecule type" value="Genomic_DNA"/>
</dbReference>
<dbReference type="GO" id="GO:0016020">
    <property type="term" value="C:membrane"/>
    <property type="evidence" value="ECO:0007669"/>
    <property type="project" value="UniProtKB-SubCell"/>
</dbReference>
<keyword evidence="4" id="KW-0472">Membrane</keyword>
<accession>W0VDC4</accession>
<keyword evidence="2" id="KW-0812">Transmembrane</keyword>
<evidence type="ECO:0000256" key="1">
    <source>
        <dbReference type="ARBA" id="ARBA00004141"/>
    </source>
</evidence>
<dbReference type="eggNOG" id="COG1113">
    <property type="taxonomic scope" value="Bacteria"/>
</dbReference>
<reference evidence="6 7" key="1">
    <citation type="journal article" date="2015" name="Genome Announc.">
        <title>Genome Sequence of Mushroom Soft-Rot Pathogen Janthinobacterium agaricidamnosum.</title>
        <authorList>
            <person name="Graupner K."/>
            <person name="Lackner G."/>
            <person name="Hertweck C."/>
        </authorList>
    </citation>
    <scope>NUCLEOTIDE SEQUENCE [LARGE SCALE GENOMIC DNA]</scope>
    <source>
        <strain evidence="7">NBRC 102515 / DSM 9628</strain>
    </source>
</reference>
<evidence type="ECO:0000256" key="4">
    <source>
        <dbReference type="ARBA" id="ARBA00023136"/>
    </source>
</evidence>
<comment type="subcellular location">
    <subcellularLocation>
        <location evidence="1">Membrane</location>
        <topology evidence="1">Multi-pass membrane protein</topology>
    </subcellularLocation>
</comment>
<dbReference type="HOGENOM" id="CLU_2287704_0_0_4"/>
<sequence>MSAAEADDPGKSIPAATNQVVHRILPFYIGSAGILLALHPWHMLATNGSSHQFQRRLKNRPARLMARDGTIVSRLFVGICQALRRSDCRYCRAICFWRCLE</sequence>
<keyword evidence="7" id="KW-1185">Reference proteome</keyword>
<evidence type="ECO:0000313" key="6">
    <source>
        <dbReference type="EMBL" id="CDG85911.1"/>
    </source>
</evidence>
<dbReference type="InterPro" id="IPR004841">
    <property type="entry name" value="AA-permease/SLC12A_dom"/>
</dbReference>
<name>W0VDC4_9BURK</name>
<keyword evidence="3" id="KW-1133">Transmembrane helix</keyword>
<evidence type="ECO:0000259" key="5">
    <source>
        <dbReference type="Pfam" id="PF00324"/>
    </source>
</evidence>
<evidence type="ECO:0000256" key="3">
    <source>
        <dbReference type="ARBA" id="ARBA00022989"/>
    </source>
</evidence>
<organism evidence="6 7">
    <name type="scientific">Janthinobacterium agaricidamnosum NBRC 102515 = DSM 9628</name>
    <dbReference type="NCBI Taxonomy" id="1349767"/>
    <lineage>
        <taxon>Bacteria</taxon>
        <taxon>Pseudomonadati</taxon>
        <taxon>Pseudomonadota</taxon>
        <taxon>Betaproteobacteria</taxon>
        <taxon>Burkholderiales</taxon>
        <taxon>Oxalobacteraceae</taxon>
        <taxon>Janthinobacterium</taxon>
    </lineage>
</organism>
<dbReference type="Proteomes" id="UP000027604">
    <property type="component" value="Chromosome I"/>
</dbReference>
<dbReference type="GO" id="GO:0055085">
    <property type="term" value="P:transmembrane transport"/>
    <property type="evidence" value="ECO:0007669"/>
    <property type="project" value="InterPro"/>
</dbReference>
<dbReference type="PATRIC" id="fig|1349767.4.peg.1910"/>
<protein>
    <submittedName>
        <fullName evidence="6">GABA permease domain protein</fullName>
    </submittedName>
</protein>
<evidence type="ECO:0000256" key="2">
    <source>
        <dbReference type="ARBA" id="ARBA00022692"/>
    </source>
</evidence>
<proteinExistence type="predicted"/>
<dbReference type="AlphaFoldDB" id="W0VDC4"/>
<dbReference type="Pfam" id="PF00324">
    <property type="entry name" value="AA_permease"/>
    <property type="match status" value="1"/>
</dbReference>
<evidence type="ECO:0000313" key="7">
    <source>
        <dbReference type="Proteomes" id="UP000027604"/>
    </source>
</evidence>
<feature type="domain" description="Amino acid permease/ SLC12A" evidence="5">
    <location>
        <begin position="2"/>
        <end position="46"/>
    </location>
</feature>
<gene>
    <name evidence="6" type="ORF">GJA_5315</name>
</gene>